<dbReference type="SMART" id="SM00382">
    <property type="entry name" value="AAA"/>
    <property type="match status" value="1"/>
</dbReference>
<sequence>MSLDIKNISVTFGDQTVLRDLTLPTIHNGEMVALIGRNGAGKSTLLRQMTMLLKQYPEQIQYAHTPLQLNDIGYLPQEHRIHANVTVLELLITTMNIHSTSLIAKQECAELGLLLLQEMGVLHLANKQCMDLSGGESQMVGLAQALINNPKVLLLDEPTSALDMQNQLRLLNFVRAYVERTGACVIMVIHDLNLALQYADNIAVLHQGELFDYGAPNHTVTPELIWDVFNVDAHIVKVENTPIVVMKTQNVH</sequence>
<dbReference type="InterPro" id="IPR003593">
    <property type="entry name" value="AAA+_ATPase"/>
</dbReference>
<reference evidence="4 5" key="1">
    <citation type="submission" date="2018-03" db="EMBL/GenBank/DDBJ databases">
        <title>Whole genome sequencing of Histamine producing bacteria.</title>
        <authorList>
            <person name="Butler K."/>
        </authorList>
    </citation>
    <scope>NUCLEOTIDE SEQUENCE [LARGE SCALE GENOMIC DNA]</scope>
    <source>
        <strain evidence="4 5">Res.4.1</strain>
    </source>
</reference>
<dbReference type="EMBL" id="PYNS01000019">
    <property type="protein sequence ID" value="PSV09418.1"/>
    <property type="molecule type" value="Genomic_DNA"/>
</dbReference>
<keyword evidence="1" id="KW-0547">Nucleotide-binding</keyword>
<keyword evidence="2" id="KW-0067">ATP-binding</keyword>
<evidence type="ECO:0000313" key="5">
    <source>
        <dbReference type="Proteomes" id="UP000240530"/>
    </source>
</evidence>
<dbReference type="Gene3D" id="3.40.50.300">
    <property type="entry name" value="P-loop containing nucleotide triphosphate hydrolases"/>
    <property type="match status" value="1"/>
</dbReference>
<gene>
    <name evidence="4" type="ORF">C0W93_15605</name>
</gene>
<dbReference type="PANTHER" id="PTHR42794:SF2">
    <property type="entry name" value="ABC TRANSPORTER ATP-BINDING PROTEIN"/>
    <property type="match status" value="1"/>
</dbReference>
<dbReference type="GO" id="GO:0016887">
    <property type="term" value="F:ATP hydrolysis activity"/>
    <property type="evidence" value="ECO:0007669"/>
    <property type="project" value="InterPro"/>
</dbReference>
<dbReference type="AlphaFoldDB" id="A0A2T3KSL3"/>
<proteinExistence type="predicted"/>
<dbReference type="CDD" id="cd03214">
    <property type="entry name" value="ABC_Iron-Siderophores_B12_Hemin"/>
    <property type="match status" value="1"/>
</dbReference>
<accession>A0A2T3KSL3</accession>
<organism evidence="4 5">
    <name type="scientific">Photobacterium leiognathi subsp. mandapamensis</name>
    <name type="common">Photobacterium mandapamensis</name>
    <dbReference type="NCBI Taxonomy" id="48408"/>
    <lineage>
        <taxon>Bacteria</taxon>
        <taxon>Pseudomonadati</taxon>
        <taxon>Pseudomonadota</taxon>
        <taxon>Gammaproteobacteria</taxon>
        <taxon>Vibrionales</taxon>
        <taxon>Vibrionaceae</taxon>
        <taxon>Photobacterium</taxon>
    </lineage>
</organism>
<dbReference type="PANTHER" id="PTHR42794">
    <property type="entry name" value="HEMIN IMPORT ATP-BINDING PROTEIN HMUV"/>
    <property type="match status" value="1"/>
</dbReference>
<dbReference type="GO" id="GO:0005524">
    <property type="term" value="F:ATP binding"/>
    <property type="evidence" value="ECO:0007669"/>
    <property type="project" value="UniProtKB-KW"/>
</dbReference>
<feature type="domain" description="ABC transporter" evidence="3">
    <location>
        <begin position="3"/>
        <end position="232"/>
    </location>
</feature>
<dbReference type="RefSeq" id="WP_107185641.1">
    <property type="nucleotide sequence ID" value="NZ_JAWQGC010000001.1"/>
</dbReference>
<dbReference type="InterPro" id="IPR027417">
    <property type="entry name" value="P-loop_NTPase"/>
</dbReference>
<comment type="caution">
    <text evidence="4">The sequence shown here is derived from an EMBL/GenBank/DDBJ whole genome shotgun (WGS) entry which is preliminary data.</text>
</comment>
<dbReference type="InterPro" id="IPR003439">
    <property type="entry name" value="ABC_transporter-like_ATP-bd"/>
</dbReference>
<dbReference type="SUPFAM" id="SSF52540">
    <property type="entry name" value="P-loop containing nucleoside triphosphate hydrolases"/>
    <property type="match status" value="1"/>
</dbReference>
<dbReference type="Pfam" id="PF00005">
    <property type="entry name" value="ABC_tran"/>
    <property type="match status" value="1"/>
</dbReference>
<evidence type="ECO:0000256" key="2">
    <source>
        <dbReference type="ARBA" id="ARBA00022840"/>
    </source>
</evidence>
<dbReference type="PROSITE" id="PS00211">
    <property type="entry name" value="ABC_TRANSPORTER_1"/>
    <property type="match status" value="1"/>
</dbReference>
<evidence type="ECO:0000256" key="1">
    <source>
        <dbReference type="ARBA" id="ARBA00022741"/>
    </source>
</evidence>
<dbReference type="InterPro" id="IPR017871">
    <property type="entry name" value="ABC_transporter-like_CS"/>
</dbReference>
<dbReference type="PROSITE" id="PS50893">
    <property type="entry name" value="ABC_TRANSPORTER_2"/>
    <property type="match status" value="1"/>
</dbReference>
<dbReference type="Proteomes" id="UP000240530">
    <property type="component" value="Unassembled WGS sequence"/>
</dbReference>
<protein>
    <submittedName>
        <fullName evidence="4">Iron ABC transporter</fullName>
    </submittedName>
</protein>
<name>A0A2T3KSL3_PHOLD</name>
<evidence type="ECO:0000259" key="3">
    <source>
        <dbReference type="PROSITE" id="PS50893"/>
    </source>
</evidence>
<evidence type="ECO:0000313" key="4">
    <source>
        <dbReference type="EMBL" id="PSV09418.1"/>
    </source>
</evidence>